<dbReference type="GO" id="GO:0009977">
    <property type="term" value="F:proton motive force dependent protein transmembrane transporter activity"/>
    <property type="evidence" value="ECO:0007669"/>
    <property type="project" value="TreeGrafter"/>
</dbReference>
<evidence type="ECO:0000313" key="15">
    <source>
        <dbReference type="Proteomes" id="UP000335496"/>
    </source>
</evidence>
<reference evidence="8" key="6">
    <citation type="journal article" date="2021" name="PLoS Genet.">
        <title>Mobile Type VI secretion system loci of the gut Bacteroidales display extensive intra-ecosystem transfer, multi-species spread and geographical clustering.</title>
        <authorList>
            <person name="Garcia-Bayona L."/>
            <person name="Coyne M.J."/>
            <person name="Comstock L.E."/>
        </authorList>
    </citation>
    <scope>NUCLEOTIDE SEQUENCE</scope>
    <source>
        <strain evidence="8">CL11T00C20</strain>
    </source>
</reference>
<evidence type="ECO:0000313" key="10">
    <source>
        <dbReference type="EMBL" id="RYT75932.1"/>
    </source>
</evidence>
<comment type="subcellular location">
    <subcellularLocation>
        <location evidence="5">Cell membrane</location>
        <topology evidence="5">Multi-pass membrane protein</topology>
    </subcellularLocation>
    <subcellularLocation>
        <location evidence="1">Membrane</location>
        <topology evidence="1">Multi-pass membrane protein</topology>
    </subcellularLocation>
</comment>
<dbReference type="GO" id="GO:0065002">
    <property type="term" value="P:intracellular protein transmembrane transport"/>
    <property type="evidence" value="ECO:0007669"/>
    <property type="project" value="TreeGrafter"/>
</dbReference>
<feature type="transmembrane region" description="Helical" evidence="5">
    <location>
        <begin position="132"/>
        <end position="151"/>
    </location>
</feature>
<keyword evidence="4 5" id="KW-0472">Membrane</keyword>
<keyword evidence="5" id="KW-0811">Translocation</keyword>
<evidence type="ECO:0000313" key="6">
    <source>
        <dbReference type="EMBL" id="KAA5274779.1"/>
    </source>
</evidence>
<dbReference type="PRINTS" id="PR01840">
    <property type="entry name" value="TATCFAMILY"/>
</dbReference>
<dbReference type="EMBL" id="CP072227">
    <property type="protein sequence ID" value="QUT45763.1"/>
    <property type="molecule type" value="Genomic_DNA"/>
</dbReference>
<dbReference type="RefSeq" id="WP_004289140.1">
    <property type="nucleotide sequence ID" value="NZ_CABKNQ010000019.1"/>
</dbReference>
<evidence type="ECO:0000256" key="2">
    <source>
        <dbReference type="ARBA" id="ARBA00022692"/>
    </source>
</evidence>
<reference evidence="11 12" key="1">
    <citation type="submission" date="2018-06" db="EMBL/GenBank/DDBJ databases">
        <authorList>
            <consortium name="Pathogen Informatics"/>
            <person name="Doyle S."/>
        </authorList>
    </citation>
    <scope>NUCLEOTIDE SEQUENCE [LARGE SCALE GENOMIC DNA]</scope>
    <source>
        <strain evidence="11 12">NCTC11155</strain>
    </source>
</reference>
<keyword evidence="5" id="KW-1003">Cell membrane</keyword>
<dbReference type="Proteomes" id="UP000283538">
    <property type="component" value="Unassembled WGS sequence"/>
</dbReference>
<organism evidence="11 12">
    <name type="scientific">Bacteroides eggerthii</name>
    <dbReference type="NCBI Taxonomy" id="28111"/>
    <lineage>
        <taxon>Bacteria</taxon>
        <taxon>Pseudomonadati</taxon>
        <taxon>Bacteroidota</taxon>
        <taxon>Bacteroidia</taxon>
        <taxon>Bacteroidales</taxon>
        <taxon>Bacteroidaceae</taxon>
        <taxon>Bacteroides</taxon>
    </lineage>
</organism>
<comment type="function">
    <text evidence="5">Part of the twin-arginine translocation (Tat) system that transports large folded proteins containing a characteristic twin-arginine motif in their signal peptide across membranes.</text>
</comment>
<evidence type="ECO:0000256" key="3">
    <source>
        <dbReference type="ARBA" id="ARBA00022989"/>
    </source>
</evidence>
<evidence type="ECO:0000256" key="4">
    <source>
        <dbReference type="ARBA" id="ARBA00023136"/>
    </source>
</evidence>
<evidence type="ECO:0000313" key="13">
    <source>
        <dbReference type="Proteomes" id="UP000283538"/>
    </source>
</evidence>
<dbReference type="OrthoDB" id="9777044at2"/>
<dbReference type="EMBL" id="JABAGL010000009">
    <property type="protein sequence ID" value="NME86008.1"/>
    <property type="molecule type" value="Genomic_DNA"/>
</dbReference>
<dbReference type="NCBIfam" id="TIGR00945">
    <property type="entry name" value="tatC"/>
    <property type="match status" value="1"/>
</dbReference>
<evidence type="ECO:0000256" key="5">
    <source>
        <dbReference type="HAMAP-Rule" id="MF_00902"/>
    </source>
</evidence>
<dbReference type="Pfam" id="PF00902">
    <property type="entry name" value="TatC"/>
    <property type="match status" value="1"/>
</dbReference>
<evidence type="ECO:0000313" key="16">
    <source>
        <dbReference type="Proteomes" id="UP000520291"/>
    </source>
</evidence>
<keyword evidence="5" id="KW-0653">Protein transport</keyword>
<evidence type="ECO:0000313" key="11">
    <source>
        <dbReference type="EMBL" id="SUV43854.1"/>
    </source>
</evidence>
<evidence type="ECO:0000313" key="14">
    <source>
        <dbReference type="Proteomes" id="UP000291917"/>
    </source>
</evidence>
<dbReference type="PANTHER" id="PTHR30371">
    <property type="entry name" value="SEC-INDEPENDENT PROTEIN TRANSLOCASE PROTEIN TATC"/>
    <property type="match status" value="1"/>
</dbReference>
<sequence>MSDKELTFWDHLDELRRVLFRILGVWFILAVGYFIAMPYLFDNVVLAPCHDDFIFYDLLRYIGERFDLHDEFFTQEFHIKLININLAAPFFIHISTAFWMSVVTAAPYLFFEIWRFIRPALYPGERRGVQKALCLGTVMFFVGVLLGYFMVYPLTLRFLSTYQLSAAIENQISLNSYIDNFMMLVLCMGLAFELPLVTWLLSLLGLVHKTLLRSYRRHAVVAIVIVAAIITPTGDPFTLTVVAVPLYMLYEMSILMIKDKKTDGVEEVAEAEKE</sequence>
<feature type="transmembrane region" description="Helical" evidence="5">
    <location>
        <begin position="181"/>
        <end position="207"/>
    </location>
</feature>
<gene>
    <name evidence="5 11" type="primary">tatC</name>
    <name evidence="9" type="ORF">DW701_11120</name>
    <name evidence="10" type="ORF">EAJ03_06575</name>
    <name evidence="6" type="ORF">F2Z23_06740</name>
    <name evidence="7" type="ORF">HF841_08230</name>
    <name evidence="8" type="ORF">INE88_02587</name>
    <name evidence="11" type="ORF">NCTC11155_03263</name>
</gene>
<comment type="caution">
    <text evidence="5">Lacks conserved residue(s) required for the propagation of feature annotation.</text>
</comment>
<dbReference type="PANTHER" id="PTHR30371:SF0">
    <property type="entry name" value="SEC-INDEPENDENT PROTEIN TRANSLOCASE PROTEIN TATC, CHLOROPLASTIC-RELATED"/>
    <property type="match status" value="1"/>
</dbReference>
<evidence type="ECO:0000313" key="7">
    <source>
        <dbReference type="EMBL" id="NME86008.1"/>
    </source>
</evidence>
<reference evidence="9 13" key="2">
    <citation type="submission" date="2018-08" db="EMBL/GenBank/DDBJ databases">
        <title>A genome reference for cultivated species of the human gut microbiota.</title>
        <authorList>
            <person name="Zou Y."/>
            <person name="Xue W."/>
            <person name="Luo G."/>
        </authorList>
    </citation>
    <scope>NUCLEOTIDE SEQUENCE [LARGE SCALE GENOMIC DNA]</scope>
    <source>
        <strain evidence="9 13">AM26-26AC</strain>
    </source>
</reference>
<dbReference type="GO" id="GO:0033281">
    <property type="term" value="C:TAT protein transport complex"/>
    <property type="evidence" value="ECO:0007669"/>
    <property type="project" value="UniProtKB-UniRule"/>
</dbReference>
<dbReference type="EMBL" id="UFSX01000002">
    <property type="protein sequence ID" value="SUV43854.1"/>
    <property type="molecule type" value="Genomic_DNA"/>
</dbReference>
<dbReference type="EMBL" id="QSLA01000012">
    <property type="protein sequence ID" value="RHF08118.1"/>
    <property type="molecule type" value="Genomic_DNA"/>
</dbReference>
<keyword evidence="3 5" id="KW-1133">Transmembrane helix</keyword>
<evidence type="ECO:0000313" key="8">
    <source>
        <dbReference type="EMBL" id="QUT45763.1"/>
    </source>
</evidence>
<dbReference type="HAMAP" id="MF_00902">
    <property type="entry name" value="TatC"/>
    <property type="match status" value="1"/>
</dbReference>
<evidence type="ECO:0000256" key="1">
    <source>
        <dbReference type="ARBA" id="ARBA00004141"/>
    </source>
</evidence>
<keyword evidence="15" id="KW-1185">Reference proteome</keyword>
<dbReference type="InterPro" id="IPR002033">
    <property type="entry name" value="TatC"/>
</dbReference>
<comment type="subunit">
    <text evidence="5">Forms a complex with TatA.</text>
</comment>
<dbReference type="STRING" id="483216.BACEGG_00858"/>
<dbReference type="KEGG" id="beg:INE88_02587"/>
<keyword evidence="5" id="KW-0813">Transport</keyword>
<evidence type="ECO:0000313" key="9">
    <source>
        <dbReference type="EMBL" id="RHF08118.1"/>
    </source>
</evidence>
<dbReference type="GeneID" id="93069996"/>
<reference evidence="6 15" key="3">
    <citation type="journal article" date="2019" name="Nat. Med.">
        <title>A library of human gut bacterial isolates paired with longitudinal multiomics data enables mechanistic microbiome research.</title>
        <authorList>
            <person name="Poyet M."/>
            <person name="Groussin M."/>
            <person name="Gibbons S.M."/>
            <person name="Avila-Pacheco J."/>
            <person name="Jiang X."/>
            <person name="Kearney S.M."/>
            <person name="Perrotta A.R."/>
            <person name="Berdy B."/>
            <person name="Zhao S."/>
            <person name="Lieberman T.D."/>
            <person name="Swanson P.K."/>
            <person name="Smith M."/>
            <person name="Roesemann S."/>
            <person name="Alexander J.E."/>
            <person name="Rich S.A."/>
            <person name="Livny J."/>
            <person name="Vlamakis H."/>
            <person name="Clish C."/>
            <person name="Bullock K."/>
            <person name="Deik A."/>
            <person name="Scott J."/>
            <person name="Pierce K.A."/>
            <person name="Xavier R.J."/>
            <person name="Alm E.J."/>
        </authorList>
    </citation>
    <scope>NUCLEOTIDE SEQUENCE [LARGE SCALE GENOMIC DNA]</scope>
    <source>
        <strain evidence="6 15">BIOML-A1</strain>
    </source>
</reference>
<dbReference type="EMBL" id="RCXL01000007">
    <property type="protein sequence ID" value="RYT75932.1"/>
    <property type="molecule type" value="Genomic_DNA"/>
</dbReference>
<dbReference type="GO" id="GO:0043953">
    <property type="term" value="P:protein transport by the Tat complex"/>
    <property type="evidence" value="ECO:0007669"/>
    <property type="project" value="UniProtKB-UniRule"/>
</dbReference>
<dbReference type="Proteomes" id="UP000335496">
    <property type="component" value="Unassembled WGS sequence"/>
</dbReference>
<comment type="similarity">
    <text evidence="5">Belongs to the TatC family.</text>
</comment>
<dbReference type="Proteomes" id="UP000679226">
    <property type="component" value="Chromosome"/>
</dbReference>
<reference evidence="10 14" key="4">
    <citation type="journal article" date="2019" name="Science, e1252229">
        <title>Invertible promoters mediate bacterial phase variation, antibiotic resistance, and host adaptation in the gut.</title>
        <authorList>
            <person name="Jiang X."/>
            <person name="Hall A.B."/>
            <person name="Arthur T.D."/>
            <person name="Plichta D.R."/>
            <person name="Covington C.T."/>
            <person name="Poyet M."/>
            <person name="Crothers J."/>
            <person name="Moses P.L."/>
            <person name="Tolonen A.C."/>
            <person name="Vlamakis H."/>
            <person name="Alm E.J."/>
            <person name="Xavier R.J."/>
        </authorList>
    </citation>
    <scope>NUCLEOTIDE SEQUENCE [LARGE SCALE GENOMIC DNA]</scope>
    <source>
        <strain evidence="10">Bj_0095</strain>
        <strain evidence="14">bj_0095</strain>
    </source>
</reference>
<accession>A0A380ZBZ0</accession>
<dbReference type="Proteomes" id="UP000520291">
    <property type="component" value="Unassembled WGS sequence"/>
</dbReference>
<dbReference type="Proteomes" id="UP000254424">
    <property type="component" value="Unassembled WGS sequence"/>
</dbReference>
<protein>
    <recommendedName>
        <fullName evidence="5">Sec-independent protein translocase protein TatC</fullName>
    </recommendedName>
</protein>
<dbReference type="AlphaFoldDB" id="A0A380ZBZ0"/>
<reference evidence="7 16" key="5">
    <citation type="submission" date="2020-04" db="EMBL/GenBank/DDBJ databases">
        <authorList>
            <person name="Hitch T.C.A."/>
            <person name="Wylensek D."/>
            <person name="Clavel T."/>
        </authorList>
    </citation>
    <scope>NUCLEOTIDE SEQUENCE [LARGE SCALE GENOMIC DNA]</scope>
    <source>
        <strain evidence="7 16">WCA3-601-WT-5E</strain>
    </source>
</reference>
<dbReference type="EMBL" id="VVZX01000007">
    <property type="protein sequence ID" value="KAA5274779.1"/>
    <property type="molecule type" value="Genomic_DNA"/>
</dbReference>
<feature type="transmembrane region" description="Helical" evidence="5">
    <location>
        <begin position="219"/>
        <end position="250"/>
    </location>
</feature>
<dbReference type="Proteomes" id="UP000291917">
    <property type="component" value="Unassembled WGS sequence"/>
</dbReference>
<feature type="transmembrane region" description="Helical" evidence="5">
    <location>
        <begin position="18"/>
        <end position="41"/>
    </location>
</feature>
<proteinExistence type="inferred from homology"/>
<name>A0A380ZBZ0_9BACE</name>
<evidence type="ECO:0000313" key="12">
    <source>
        <dbReference type="Proteomes" id="UP000254424"/>
    </source>
</evidence>
<feature type="transmembrane region" description="Helical" evidence="5">
    <location>
        <begin position="90"/>
        <end position="111"/>
    </location>
</feature>
<keyword evidence="2 5" id="KW-0812">Transmembrane</keyword>